<keyword evidence="2" id="KW-0496">Mitochondrion</keyword>
<evidence type="ECO:0000256" key="2">
    <source>
        <dbReference type="ARBA" id="ARBA00023128"/>
    </source>
</evidence>
<name>J3PG82_GAET3</name>
<evidence type="ECO:0000256" key="1">
    <source>
        <dbReference type="ARBA" id="ARBA00004173"/>
    </source>
</evidence>
<dbReference type="Proteomes" id="UP000006039">
    <property type="component" value="Unassembled WGS sequence"/>
</dbReference>
<gene>
    <name evidence="5" type="primary">20352964</name>
    <name evidence="4" type="ORF">GGTG_12506</name>
</gene>
<keyword evidence="6" id="KW-1185">Reference proteome</keyword>
<accession>J3PG82</accession>
<dbReference type="RefSeq" id="XP_009228670.1">
    <property type="nucleotide sequence ID" value="XM_009230406.1"/>
</dbReference>
<dbReference type="GeneID" id="20352964"/>
<dbReference type="EMBL" id="GL385403">
    <property type="protein sequence ID" value="EJT69622.1"/>
    <property type="molecule type" value="Genomic_DNA"/>
</dbReference>
<dbReference type="VEuPathDB" id="FungiDB:GGTG_12506"/>
<feature type="region of interest" description="Disordered" evidence="3">
    <location>
        <begin position="79"/>
        <end position="103"/>
    </location>
</feature>
<dbReference type="SUPFAM" id="SSF56672">
    <property type="entry name" value="DNA/RNA polymerases"/>
    <property type="match status" value="1"/>
</dbReference>
<dbReference type="AlphaFoldDB" id="J3PG82"/>
<reference evidence="4" key="2">
    <citation type="submission" date="2010-07" db="EMBL/GenBank/DDBJ databases">
        <authorList>
            <consortium name="The Broad Institute Genome Sequencing Platform"/>
            <consortium name="Broad Institute Genome Sequencing Center for Infectious Disease"/>
            <person name="Ma L.-J."/>
            <person name="Dead R."/>
            <person name="Young S."/>
            <person name="Zeng Q."/>
            <person name="Koehrsen M."/>
            <person name="Alvarado L."/>
            <person name="Berlin A."/>
            <person name="Chapman S.B."/>
            <person name="Chen Z."/>
            <person name="Freedman E."/>
            <person name="Gellesch M."/>
            <person name="Goldberg J."/>
            <person name="Griggs A."/>
            <person name="Gujja S."/>
            <person name="Heilman E.R."/>
            <person name="Heiman D."/>
            <person name="Hepburn T."/>
            <person name="Howarth C."/>
            <person name="Jen D."/>
            <person name="Larson L."/>
            <person name="Mehta T."/>
            <person name="Neiman D."/>
            <person name="Pearson M."/>
            <person name="Roberts A."/>
            <person name="Saif S."/>
            <person name="Shea T."/>
            <person name="Shenoy N."/>
            <person name="Sisk P."/>
            <person name="Stolte C."/>
            <person name="Sykes S."/>
            <person name="Walk T."/>
            <person name="White J."/>
            <person name="Yandava C."/>
            <person name="Haas B."/>
            <person name="Nusbaum C."/>
            <person name="Birren B."/>
        </authorList>
    </citation>
    <scope>NUCLEOTIDE SEQUENCE</scope>
    <source>
        <strain evidence="4">R3-111a-1</strain>
    </source>
</reference>
<comment type="subcellular location">
    <subcellularLocation>
        <location evidence="1">Mitochondrion</location>
    </subcellularLocation>
</comment>
<evidence type="ECO:0000313" key="4">
    <source>
        <dbReference type="EMBL" id="EJT69622.1"/>
    </source>
</evidence>
<evidence type="ECO:0000313" key="5">
    <source>
        <dbReference type="EnsemblFungi" id="EJT69622"/>
    </source>
</evidence>
<protein>
    <submittedName>
        <fullName evidence="4 5">Uncharacterized protein</fullName>
    </submittedName>
</protein>
<reference evidence="6" key="1">
    <citation type="submission" date="2010-07" db="EMBL/GenBank/DDBJ databases">
        <title>The genome sequence of Gaeumannomyces graminis var. tritici strain R3-111a-1.</title>
        <authorList>
            <consortium name="The Broad Institute Genome Sequencing Platform"/>
            <person name="Ma L.-J."/>
            <person name="Dead R."/>
            <person name="Young S."/>
            <person name="Zeng Q."/>
            <person name="Koehrsen M."/>
            <person name="Alvarado L."/>
            <person name="Berlin A."/>
            <person name="Chapman S.B."/>
            <person name="Chen Z."/>
            <person name="Freedman E."/>
            <person name="Gellesch M."/>
            <person name="Goldberg J."/>
            <person name="Griggs A."/>
            <person name="Gujja S."/>
            <person name="Heilman E.R."/>
            <person name="Heiman D."/>
            <person name="Hepburn T."/>
            <person name="Howarth C."/>
            <person name="Jen D."/>
            <person name="Larson L."/>
            <person name="Mehta T."/>
            <person name="Neiman D."/>
            <person name="Pearson M."/>
            <person name="Roberts A."/>
            <person name="Saif S."/>
            <person name="Shea T."/>
            <person name="Shenoy N."/>
            <person name="Sisk P."/>
            <person name="Stolte C."/>
            <person name="Sykes S."/>
            <person name="Walk T."/>
            <person name="White J."/>
            <person name="Yandava C."/>
            <person name="Haas B."/>
            <person name="Nusbaum C."/>
            <person name="Birren B."/>
        </authorList>
    </citation>
    <scope>NUCLEOTIDE SEQUENCE [LARGE SCALE GENOMIC DNA]</scope>
    <source>
        <strain evidence="6">R3-111a-1</strain>
    </source>
</reference>
<sequence length="461" mass="51067">MFEACAVKRANNQDFRVNPIARPKGTGSSTNWKPENLLPSARRQHPPPQEPQAPAHTQRAYDPAAPIVMEIEEEVVSPTVNSAPAPTPRPPCPTVEDKDEATWEDAPTQDLTRQVRALITALNKADIAKLPHVIRAASAVKARKTRRRRVPIAGAEQEDVVDVAQLLRQANVEISLLSMLNMSPQMREEVRGLLKPASKSSPAAQPQAVALTAAGCRFVGVTRSAREVGEGDPFEIRRRPQNRDLGTAPQHIIDIWFAEQQIQISAMADTPARVAMVKRLCFTYKEVFVKTLEEICVTDLIQHDIHLVPDARPVRLSQKRYTPDQVNFSQQVFPQIAMADLIFPWDGSWGANTLFPLKPPNPDGSVKLDEDGKPARRIVHDFRPINSVTDPLVALSFILPLSWSPRACASVYLVQSPSPIQYRLAMLSTRRFRALTSVHFQFVADVKVAAASSSRSKAPSL</sequence>
<organism evidence="4">
    <name type="scientific">Gaeumannomyces tritici (strain R3-111a-1)</name>
    <name type="common">Wheat and barley take-all root rot fungus</name>
    <name type="synonym">Gaeumannomyces graminis var. tritici</name>
    <dbReference type="NCBI Taxonomy" id="644352"/>
    <lineage>
        <taxon>Eukaryota</taxon>
        <taxon>Fungi</taxon>
        <taxon>Dikarya</taxon>
        <taxon>Ascomycota</taxon>
        <taxon>Pezizomycotina</taxon>
        <taxon>Sordariomycetes</taxon>
        <taxon>Sordariomycetidae</taxon>
        <taxon>Magnaporthales</taxon>
        <taxon>Magnaporthaceae</taxon>
        <taxon>Gaeumannomyces</taxon>
    </lineage>
</organism>
<dbReference type="GO" id="GO:0005739">
    <property type="term" value="C:mitochondrion"/>
    <property type="evidence" value="ECO:0007669"/>
    <property type="project" value="UniProtKB-SubCell"/>
</dbReference>
<reference evidence="5" key="4">
    <citation type="journal article" date="2015" name="G3 (Bethesda)">
        <title>Genome sequences of three phytopathogenic species of the Magnaporthaceae family of fungi.</title>
        <authorList>
            <person name="Okagaki L.H."/>
            <person name="Nunes C.C."/>
            <person name="Sailsbery J."/>
            <person name="Clay B."/>
            <person name="Brown D."/>
            <person name="John T."/>
            <person name="Oh Y."/>
            <person name="Young N."/>
            <person name="Fitzgerald M."/>
            <person name="Haas B.J."/>
            <person name="Zeng Q."/>
            <person name="Young S."/>
            <person name="Adiconis X."/>
            <person name="Fan L."/>
            <person name="Levin J.Z."/>
            <person name="Mitchell T.K."/>
            <person name="Okubara P.A."/>
            <person name="Farman M.L."/>
            <person name="Kohn L.M."/>
            <person name="Birren B."/>
            <person name="Ma L.-J."/>
            <person name="Dean R.A."/>
        </authorList>
    </citation>
    <scope>NUCLEOTIDE SEQUENCE</scope>
    <source>
        <strain evidence="5">R3-111a-1</strain>
    </source>
</reference>
<dbReference type="InterPro" id="IPR043502">
    <property type="entry name" value="DNA/RNA_pol_sf"/>
</dbReference>
<dbReference type="EnsemblFungi" id="EJT69622">
    <property type="protein sequence ID" value="EJT69622"/>
    <property type="gene ID" value="GGTG_12506"/>
</dbReference>
<dbReference type="STRING" id="644352.J3PG82"/>
<feature type="region of interest" description="Disordered" evidence="3">
    <location>
        <begin position="1"/>
        <end position="59"/>
    </location>
</feature>
<evidence type="ECO:0000256" key="3">
    <source>
        <dbReference type="SAM" id="MobiDB-lite"/>
    </source>
</evidence>
<dbReference type="OrthoDB" id="5153223at2759"/>
<dbReference type="HOGENOM" id="CLU_593185_0_0_1"/>
<evidence type="ECO:0000313" key="6">
    <source>
        <dbReference type="Proteomes" id="UP000006039"/>
    </source>
</evidence>
<dbReference type="Gene3D" id="3.10.10.10">
    <property type="entry name" value="HIV Type 1 Reverse Transcriptase, subunit A, domain 1"/>
    <property type="match status" value="1"/>
</dbReference>
<proteinExistence type="predicted"/>
<reference evidence="5" key="5">
    <citation type="submission" date="2018-04" db="UniProtKB">
        <authorList>
            <consortium name="EnsemblFungi"/>
        </authorList>
    </citation>
    <scope>IDENTIFICATION</scope>
    <source>
        <strain evidence="5">R3-111a-1</strain>
    </source>
</reference>
<reference evidence="4" key="3">
    <citation type="submission" date="2010-09" db="EMBL/GenBank/DDBJ databases">
        <title>Annotation of Gaeumannomyces graminis var. tritici R3-111a-1.</title>
        <authorList>
            <consortium name="The Broad Institute Genome Sequencing Platform"/>
            <person name="Ma L.-J."/>
            <person name="Dead R."/>
            <person name="Young S.K."/>
            <person name="Zeng Q."/>
            <person name="Gargeya S."/>
            <person name="Fitzgerald M."/>
            <person name="Haas B."/>
            <person name="Abouelleil A."/>
            <person name="Alvarado L."/>
            <person name="Arachchi H.M."/>
            <person name="Berlin A."/>
            <person name="Brown A."/>
            <person name="Chapman S.B."/>
            <person name="Chen Z."/>
            <person name="Dunbar C."/>
            <person name="Freedman E."/>
            <person name="Gearin G."/>
            <person name="Gellesch M."/>
            <person name="Goldberg J."/>
            <person name="Griggs A."/>
            <person name="Gujja S."/>
            <person name="Heiman D."/>
            <person name="Howarth C."/>
            <person name="Larson L."/>
            <person name="Lui A."/>
            <person name="MacDonald P.J.P."/>
            <person name="Mehta T."/>
            <person name="Montmayeur A."/>
            <person name="Murphy C."/>
            <person name="Neiman D."/>
            <person name="Pearson M."/>
            <person name="Priest M."/>
            <person name="Roberts A."/>
            <person name="Saif S."/>
            <person name="Shea T."/>
            <person name="Shenoy N."/>
            <person name="Sisk P."/>
            <person name="Stolte C."/>
            <person name="Sykes S."/>
            <person name="Yandava C."/>
            <person name="Wortman J."/>
            <person name="Nusbaum C."/>
            <person name="Birren B."/>
        </authorList>
    </citation>
    <scope>NUCLEOTIDE SEQUENCE</scope>
    <source>
        <strain evidence="4">R3-111a-1</strain>
    </source>
</reference>